<keyword evidence="1" id="KW-0175">Coiled coil</keyword>
<dbReference type="AlphaFoldDB" id="A0A1G4IGH3"/>
<dbReference type="SMR" id="A0A1G4IGH3"/>
<reference evidence="4" key="1">
    <citation type="submission" date="2016-09" db="EMBL/GenBank/DDBJ databases">
        <authorList>
            <person name="Hebert L."/>
            <person name="Moumen B."/>
        </authorList>
    </citation>
    <scope>NUCLEOTIDE SEQUENCE [LARGE SCALE GENOMIC DNA]</scope>
    <source>
        <strain evidence="4">OVI</strain>
    </source>
</reference>
<sequence>MEASVGVEVAWSSEIVGSPQVGGYLQLVKQAQPVDVASDAVPSNTSDLVEGMSSSTSLSSVEMITTQHTRRFDGDGWKCVLDNHMVALCDVFVKDAAAACDVPLENVALRELRLGSLYVTFHVTHDADIDEEEIQQRVDLYPFREVMRLYANRDAPPDGVDALLKRNAELEAETKAMIARLKDENDKRIEKLIRDHEKALKDLQEKVDERERELVGINNDLEALLQQMTEQKNSLEEERKKAIEAIKRERARNEKLAHRNSELVAAIIQENKKEMEAKEREFEEQLLEKDVVIENLRAKLRTKNEATNGDVPHAGRSPMSNADPDRAEEFAKLMGRMEEMAIVLEKTQESETEARSEIQKLSEALKLSEEARQSDAVIYENNTLALKQQLQSFWDTKLAEDHQKRQEESRARRGASGVRGEKTNETIVKQYEAALENIIRTLQDRLTILREEHASFIKVSEKETINERDILNENEAESQRVRQTFRTVSLTLQRVFWGTRDDEVPPLITELDNAAACSEKSRASVKMTLALLDSRLQSFVEQKEWMETHQQALEELMTSLRTLNKRAFERQLSLMNEQSARLPSAP</sequence>
<accession>A0A1G4IGH3</accession>
<dbReference type="RefSeq" id="XP_067082153.1">
    <property type="nucleotide sequence ID" value="XM_067226052.1"/>
</dbReference>
<dbReference type="Proteomes" id="UP000195570">
    <property type="component" value="Unassembled WGS sequence"/>
</dbReference>
<evidence type="ECO:0000256" key="1">
    <source>
        <dbReference type="SAM" id="Coils"/>
    </source>
</evidence>
<evidence type="ECO:0000256" key="2">
    <source>
        <dbReference type="SAM" id="MobiDB-lite"/>
    </source>
</evidence>
<evidence type="ECO:0000313" key="4">
    <source>
        <dbReference type="EMBL" id="SCU71493.1"/>
    </source>
</evidence>
<dbReference type="GeneID" id="92377014"/>
<feature type="region of interest" description="Disordered" evidence="2">
    <location>
        <begin position="303"/>
        <end position="324"/>
    </location>
</feature>
<proteinExistence type="predicted"/>
<gene>
    <name evidence="4" type="ORF">TEOVI_000307400</name>
</gene>
<dbReference type="Pfam" id="PF23398">
    <property type="entry name" value="FAZ1_cons"/>
    <property type="match status" value="1"/>
</dbReference>
<dbReference type="InterPro" id="IPR056614">
    <property type="entry name" value="FAZ1_cons"/>
</dbReference>
<protein>
    <recommendedName>
        <fullName evidence="3">Flagellar attachment zone protein 1 conserved domain-containing protein</fullName>
    </recommendedName>
</protein>
<dbReference type="VEuPathDB" id="TriTrypDB:TEOVI_000307400"/>
<comment type="caution">
    <text evidence="4">The sequence shown here is derived from an EMBL/GenBank/DDBJ whole genome shotgun (WGS) entry which is preliminary data.</text>
</comment>
<feature type="domain" description="Flagellar attachment zone protein 1 conserved" evidence="3">
    <location>
        <begin position="63"/>
        <end position="153"/>
    </location>
</feature>
<evidence type="ECO:0000259" key="3">
    <source>
        <dbReference type="Pfam" id="PF23398"/>
    </source>
</evidence>
<dbReference type="EMBL" id="CZPT02001639">
    <property type="protein sequence ID" value="SCU71493.1"/>
    <property type="molecule type" value="Genomic_DNA"/>
</dbReference>
<name>A0A1G4IGH3_TRYEQ</name>
<organism evidence="4 5">
    <name type="scientific">Trypanosoma equiperdum</name>
    <dbReference type="NCBI Taxonomy" id="5694"/>
    <lineage>
        <taxon>Eukaryota</taxon>
        <taxon>Discoba</taxon>
        <taxon>Euglenozoa</taxon>
        <taxon>Kinetoplastea</taxon>
        <taxon>Metakinetoplastina</taxon>
        <taxon>Trypanosomatida</taxon>
        <taxon>Trypanosomatidae</taxon>
        <taxon>Trypanosoma</taxon>
    </lineage>
</organism>
<evidence type="ECO:0000313" key="5">
    <source>
        <dbReference type="Proteomes" id="UP000195570"/>
    </source>
</evidence>
<feature type="coiled-coil region" evidence="1">
    <location>
        <begin position="344"/>
        <end position="371"/>
    </location>
</feature>
<keyword evidence="5" id="KW-1185">Reference proteome</keyword>
<feature type="coiled-coil region" evidence="1">
    <location>
        <begin position="160"/>
        <end position="288"/>
    </location>
</feature>